<dbReference type="RefSeq" id="WP_216418270.1">
    <property type="nucleotide sequence ID" value="NZ_JAHLQK010000005.1"/>
</dbReference>
<name>A0ABS6G701_9FIRM</name>
<organism evidence="2 3">
    <name type="scientific">Alkaliphilus flagellatus</name>
    <dbReference type="NCBI Taxonomy" id="2841507"/>
    <lineage>
        <taxon>Bacteria</taxon>
        <taxon>Bacillati</taxon>
        <taxon>Bacillota</taxon>
        <taxon>Clostridia</taxon>
        <taxon>Peptostreptococcales</taxon>
        <taxon>Natronincolaceae</taxon>
        <taxon>Alkaliphilus</taxon>
    </lineage>
</organism>
<dbReference type="Proteomes" id="UP000779508">
    <property type="component" value="Unassembled WGS sequence"/>
</dbReference>
<protein>
    <submittedName>
        <fullName evidence="2">50S ribosome-binding GTPase</fullName>
    </submittedName>
</protein>
<reference evidence="2 3" key="1">
    <citation type="submission" date="2021-06" db="EMBL/GenBank/DDBJ databases">
        <authorList>
            <person name="Sun Q."/>
            <person name="Li D."/>
        </authorList>
    </citation>
    <scope>NUCLEOTIDE SEQUENCE [LARGE SCALE GENOMIC DNA]</scope>
    <source>
        <strain evidence="2 3">MSJ-5</strain>
    </source>
</reference>
<dbReference type="EMBL" id="JAHLQK010000005">
    <property type="protein sequence ID" value="MBU5677492.1"/>
    <property type="molecule type" value="Genomic_DNA"/>
</dbReference>
<gene>
    <name evidence="2" type="ORF">KQI88_13800</name>
</gene>
<accession>A0ABS6G701</accession>
<dbReference type="InterPro" id="IPR006073">
    <property type="entry name" value="GTP-bd"/>
</dbReference>
<evidence type="ECO:0000313" key="3">
    <source>
        <dbReference type="Proteomes" id="UP000779508"/>
    </source>
</evidence>
<proteinExistence type="predicted"/>
<evidence type="ECO:0000259" key="1">
    <source>
        <dbReference type="Pfam" id="PF01926"/>
    </source>
</evidence>
<feature type="domain" description="G" evidence="1">
    <location>
        <begin position="4"/>
        <end position="155"/>
    </location>
</feature>
<sequence>MKTCIIIGNPNVGKTSFFLSLAEYLGVNRCEVEITDIYGKVLVKNISVNFARKYLVSTSPFKTRNVYKMKLTIPVYKGYEQLILVDTAGVTDGINEVEEIRKSMAQTLKELSQAKIILHMFDAQYIYYKKEGGISEIDYQIKEFGSQQGCYCILVNKMDKDNSQKGLDIIRDKFKENYIIPISTVDRTGFKEVKAFVGRNL</sequence>
<dbReference type="Pfam" id="PF01926">
    <property type="entry name" value="MMR_HSR1"/>
    <property type="match status" value="1"/>
</dbReference>
<evidence type="ECO:0000313" key="2">
    <source>
        <dbReference type="EMBL" id="MBU5677492.1"/>
    </source>
</evidence>
<comment type="caution">
    <text evidence="2">The sequence shown here is derived from an EMBL/GenBank/DDBJ whole genome shotgun (WGS) entry which is preliminary data.</text>
</comment>
<keyword evidence="3" id="KW-1185">Reference proteome</keyword>